<evidence type="ECO:0000256" key="1">
    <source>
        <dbReference type="SAM" id="SignalP"/>
    </source>
</evidence>
<accession>A0ABN6FJA2</accession>
<reference evidence="2 3" key="1">
    <citation type="journal article" date="2021" name="J. Biosci. Bioeng.">
        <title>Identification and characterization of a chc gene cluster responsible for the aromatization pathway of cyclohexanecarboxylate degradation in Sinomonas cyclohexanicum ATCC 51369.</title>
        <authorList>
            <person name="Yamamoto T."/>
            <person name="Hasegawa Y."/>
            <person name="Lau P.C.K."/>
            <person name="Iwaki H."/>
        </authorList>
    </citation>
    <scope>NUCLEOTIDE SEQUENCE [LARGE SCALE GENOMIC DNA]</scope>
    <source>
        <strain evidence="2 3">ATCC 51369</strain>
    </source>
</reference>
<feature type="signal peptide" evidence="1">
    <location>
        <begin position="1"/>
        <end position="28"/>
    </location>
</feature>
<evidence type="ECO:0008006" key="4">
    <source>
        <dbReference type="Google" id="ProtNLM"/>
    </source>
</evidence>
<evidence type="ECO:0000313" key="2">
    <source>
        <dbReference type="EMBL" id="BCT76420.1"/>
    </source>
</evidence>
<sequence length="489" mass="51060">MITRRVRRAALLTLLPAALMLNMPGASAATLDPVVASGPSPFASCTAGDGPGSVNYVNAEVEPWLAVNPANQDNIIGVWQQDRWSDGGAHGLVAGYSTDGGATWGETAQPFSVCAGGSDRYDRSSDPWVSIGPDGTAYSVALSFQGHGPVTAVLAATSTDGGKTWGNLSTLKDDSSPKYFNDKESVTADPAVSGTAYAVWDRLVSPNDNPQAVAHASAFTGPAWFSKTTNGGVTWSEARIVVPTKQNQQTIGNQIVVGPDGTLYDFFDLILGTGKNGVDKLHGLNVAYIKSTDGGDSWTAPQVIAKLNTVGVSDPNTGAPLRTGDIIPEPAIDPATGQLYVVWQDSRFNGGHYDEVAVSTSSDGGATWSEPARVNTPQGVPAFNPSVRVADGTVGVTYYDFRNLTVGNTTTLPTDYWFTSSPVGTPAFGSEKHVHGPTDAMMAPVARGYFLGDYEGLAAKGSSFASLSIWANNGDTANRTDAVFAVITP</sequence>
<proteinExistence type="predicted"/>
<gene>
    <name evidence="2" type="ORF">SCMU_22620</name>
</gene>
<dbReference type="InterPro" id="IPR036278">
    <property type="entry name" value="Sialidase_sf"/>
</dbReference>
<feature type="chain" id="PRO_5046804979" description="Exo-alpha-sialidase" evidence="1">
    <location>
        <begin position="29"/>
        <end position="489"/>
    </location>
</feature>
<protein>
    <recommendedName>
        <fullName evidence="4">Exo-alpha-sialidase</fullName>
    </recommendedName>
</protein>
<dbReference type="Proteomes" id="UP001319861">
    <property type="component" value="Chromosome"/>
</dbReference>
<keyword evidence="1" id="KW-0732">Signal</keyword>
<keyword evidence="3" id="KW-1185">Reference proteome</keyword>
<dbReference type="RefSeq" id="WP_229229250.1">
    <property type="nucleotide sequence ID" value="NZ_AP024525.1"/>
</dbReference>
<dbReference type="EMBL" id="AP024525">
    <property type="protein sequence ID" value="BCT76420.1"/>
    <property type="molecule type" value="Genomic_DNA"/>
</dbReference>
<organism evidence="2 3">
    <name type="scientific">Sinomonas cyclohexanicum</name>
    <name type="common">Corynebacterium cyclohexanicum</name>
    <dbReference type="NCBI Taxonomy" id="322009"/>
    <lineage>
        <taxon>Bacteria</taxon>
        <taxon>Bacillati</taxon>
        <taxon>Actinomycetota</taxon>
        <taxon>Actinomycetes</taxon>
        <taxon>Micrococcales</taxon>
        <taxon>Micrococcaceae</taxon>
        <taxon>Sinomonas</taxon>
    </lineage>
</organism>
<dbReference type="CDD" id="cd15482">
    <property type="entry name" value="Sialidase_non-viral"/>
    <property type="match status" value="1"/>
</dbReference>
<evidence type="ECO:0000313" key="3">
    <source>
        <dbReference type="Proteomes" id="UP001319861"/>
    </source>
</evidence>
<dbReference type="SUPFAM" id="SSF50939">
    <property type="entry name" value="Sialidases"/>
    <property type="match status" value="1"/>
</dbReference>
<name>A0ABN6FJA2_SINCY</name>
<dbReference type="Gene3D" id="2.120.10.10">
    <property type="match status" value="2"/>
</dbReference>